<sequence>MSPHSLTSQLLVLQRIPSVSFELHPPLFLAPSLASIPQPSHQRSSFSTTAALSVRANKKRDGNPHRGESALRRTGLRYPNGMSKQPLPQPVLDPKKRSKIEVDPNHGLWGFFSEKGKALSTPAENAAKGRSWTVEELRHKSWEDIHSLWYKCCKERNRLATESKERKRMQLVIGGSEARRRDLTIRQTQAKIKHALTERWYAWEEAWKVAENDPEINLNADLDTPAYQRRFVEDEEEVDEQPRAAAGAA</sequence>
<feature type="compositionally biased region" description="Polar residues" evidence="8">
    <location>
        <begin position="38"/>
        <end position="51"/>
    </location>
</feature>
<evidence type="ECO:0000256" key="1">
    <source>
        <dbReference type="ARBA" id="ARBA00004173"/>
    </source>
</evidence>
<feature type="region of interest" description="Disordered" evidence="8">
    <location>
        <begin position="38"/>
        <end position="93"/>
    </location>
</feature>
<dbReference type="GO" id="GO:0005762">
    <property type="term" value="C:mitochondrial large ribosomal subunit"/>
    <property type="evidence" value="ECO:0007669"/>
    <property type="project" value="TreeGrafter"/>
</dbReference>
<keyword evidence="5" id="KW-0687">Ribonucleoprotein</keyword>
<evidence type="ECO:0000256" key="5">
    <source>
        <dbReference type="ARBA" id="ARBA00023274"/>
    </source>
</evidence>
<feature type="compositionally biased region" description="Basic and acidic residues" evidence="8">
    <location>
        <begin position="59"/>
        <end position="71"/>
    </location>
</feature>
<evidence type="ECO:0000256" key="7">
    <source>
        <dbReference type="ARBA" id="ARBA00035399"/>
    </source>
</evidence>
<dbReference type="PANTHER" id="PTHR21183">
    <property type="entry name" value="RIBOSOMAL PROTEIN L47, MITOCHONDRIAL-RELATED"/>
    <property type="match status" value="1"/>
</dbReference>
<dbReference type="Pfam" id="PF06984">
    <property type="entry name" value="MRP-L47"/>
    <property type="match status" value="1"/>
</dbReference>
<evidence type="ECO:0000256" key="8">
    <source>
        <dbReference type="SAM" id="MobiDB-lite"/>
    </source>
</evidence>
<organism evidence="9 10">
    <name type="scientific">Alectoria fallacina</name>
    <dbReference type="NCBI Taxonomy" id="1903189"/>
    <lineage>
        <taxon>Eukaryota</taxon>
        <taxon>Fungi</taxon>
        <taxon>Dikarya</taxon>
        <taxon>Ascomycota</taxon>
        <taxon>Pezizomycotina</taxon>
        <taxon>Lecanoromycetes</taxon>
        <taxon>OSLEUM clade</taxon>
        <taxon>Lecanoromycetidae</taxon>
        <taxon>Lecanorales</taxon>
        <taxon>Lecanorineae</taxon>
        <taxon>Parmeliaceae</taxon>
        <taxon>Alectoria</taxon>
    </lineage>
</organism>
<dbReference type="InterPro" id="IPR038340">
    <property type="entry name" value="MRP-L47_sf"/>
</dbReference>
<name>A0A8H3F2R9_9LECA</name>
<evidence type="ECO:0000313" key="9">
    <source>
        <dbReference type="EMBL" id="CAF9917131.1"/>
    </source>
</evidence>
<accession>A0A8H3F2R9</accession>
<keyword evidence="10" id="KW-1185">Reference proteome</keyword>
<comment type="subcellular location">
    <subcellularLocation>
        <location evidence="1">Mitochondrion</location>
    </subcellularLocation>
</comment>
<evidence type="ECO:0000313" key="10">
    <source>
        <dbReference type="Proteomes" id="UP000664203"/>
    </source>
</evidence>
<dbReference type="InterPro" id="IPR010729">
    <property type="entry name" value="Ribosomal_uL29_mit"/>
</dbReference>
<keyword evidence="4" id="KW-0496">Mitochondrion</keyword>
<comment type="caution">
    <text evidence="9">The sequence shown here is derived from an EMBL/GenBank/DDBJ whole genome shotgun (WGS) entry which is preliminary data.</text>
</comment>
<dbReference type="Proteomes" id="UP000664203">
    <property type="component" value="Unassembled WGS sequence"/>
</dbReference>
<evidence type="ECO:0000256" key="3">
    <source>
        <dbReference type="ARBA" id="ARBA00022980"/>
    </source>
</evidence>
<dbReference type="GO" id="GO:0003735">
    <property type="term" value="F:structural constituent of ribosome"/>
    <property type="evidence" value="ECO:0007669"/>
    <property type="project" value="InterPro"/>
</dbReference>
<dbReference type="AlphaFoldDB" id="A0A8H3F2R9"/>
<dbReference type="GO" id="GO:0032543">
    <property type="term" value="P:mitochondrial translation"/>
    <property type="evidence" value="ECO:0007669"/>
    <property type="project" value="TreeGrafter"/>
</dbReference>
<protein>
    <recommendedName>
        <fullName evidence="6">Large ribosomal subunit protein uL29m</fullName>
    </recommendedName>
    <alternativeName>
        <fullName evidence="7">54S ribosomal protein L4, mitochondrial</fullName>
    </alternativeName>
</protein>
<keyword evidence="3 9" id="KW-0689">Ribosomal protein</keyword>
<evidence type="ECO:0000256" key="4">
    <source>
        <dbReference type="ARBA" id="ARBA00023128"/>
    </source>
</evidence>
<evidence type="ECO:0000256" key="2">
    <source>
        <dbReference type="ARBA" id="ARBA00009254"/>
    </source>
</evidence>
<dbReference type="OrthoDB" id="270763at2759"/>
<gene>
    <name evidence="9" type="primary">MRPL4</name>
    <name evidence="9" type="ORF">ALECFALPRED_011053</name>
</gene>
<dbReference type="PANTHER" id="PTHR21183:SF18">
    <property type="entry name" value="LARGE RIBOSOMAL SUBUNIT PROTEIN UL29M"/>
    <property type="match status" value="1"/>
</dbReference>
<evidence type="ECO:0000256" key="6">
    <source>
        <dbReference type="ARBA" id="ARBA00035289"/>
    </source>
</evidence>
<proteinExistence type="inferred from homology"/>
<comment type="similarity">
    <text evidence="2">Belongs to the universal ribosomal protein uL29 family.</text>
</comment>
<reference evidence="9" key="1">
    <citation type="submission" date="2021-03" db="EMBL/GenBank/DDBJ databases">
        <authorList>
            <person name="Tagirdzhanova G."/>
        </authorList>
    </citation>
    <scope>NUCLEOTIDE SEQUENCE</scope>
</reference>
<dbReference type="Gene3D" id="6.10.330.20">
    <property type="match status" value="1"/>
</dbReference>
<dbReference type="EMBL" id="CAJPDR010000097">
    <property type="protein sequence ID" value="CAF9917131.1"/>
    <property type="molecule type" value="Genomic_DNA"/>
</dbReference>